<dbReference type="EMBL" id="FNMZ01000001">
    <property type="protein sequence ID" value="SDW27543.1"/>
    <property type="molecule type" value="Genomic_DNA"/>
</dbReference>
<evidence type="ECO:0000256" key="6">
    <source>
        <dbReference type="ARBA" id="ARBA00023136"/>
    </source>
</evidence>
<evidence type="ECO:0000313" key="9">
    <source>
        <dbReference type="Proteomes" id="UP000199118"/>
    </source>
</evidence>
<dbReference type="NCBIfam" id="TIGR00427">
    <property type="entry name" value="NAAT family transporter"/>
    <property type="match status" value="1"/>
</dbReference>
<evidence type="ECO:0000256" key="5">
    <source>
        <dbReference type="ARBA" id="ARBA00022989"/>
    </source>
</evidence>
<evidence type="ECO:0000256" key="2">
    <source>
        <dbReference type="ARBA" id="ARBA00009784"/>
    </source>
</evidence>
<protein>
    <recommendedName>
        <fullName evidence="7">UPF0056 membrane protein</fullName>
    </recommendedName>
</protein>
<dbReference type="STRING" id="356660.SAMN05444336_101572"/>
<keyword evidence="5 7" id="KW-1133">Transmembrane helix</keyword>
<evidence type="ECO:0000256" key="4">
    <source>
        <dbReference type="ARBA" id="ARBA00022692"/>
    </source>
</evidence>
<proteinExistence type="inferred from homology"/>
<evidence type="ECO:0000256" key="7">
    <source>
        <dbReference type="RuleBase" id="RU362048"/>
    </source>
</evidence>
<evidence type="ECO:0000256" key="3">
    <source>
        <dbReference type="ARBA" id="ARBA00022475"/>
    </source>
</evidence>
<accession>A0A1H2S7E2</accession>
<dbReference type="Pfam" id="PF01914">
    <property type="entry name" value="MarC"/>
    <property type="match status" value="1"/>
</dbReference>
<dbReference type="PANTHER" id="PTHR33508">
    <property type="entry name" value="UPF0056 MEMBRANE PROTEIN YHCE"/>
    <property type="match status" value="1"/>
</dbReference>
<feature type="transmembrane region" description="Helical" evidence="7">
    <location>
        <begin position="6"/>
        <end position="28"/>
    </location>
</feature>
<feature type="transmembrane region" description="Helical" evidence="7">
    <location>
        <begin position="179"/>
        <end position="199"/>
    </location>
</feature>
<dbReference type="AlphaFoldDB" id="A0A1H2S7E2"/>
<keyword evidence="9" id="KW-1185">Reference proteome</keyword>
<organism evidence="8 9">
    <name type="scientific">Albimonas donghaensis</name>
    <dbReference type="NCBI Taxonomy" id="356660"/>
    <lineage>
        <taxon>Bacteria</taxon>
        <taxon>Pseudomonadati</taxon>
        <taxon>Pseudomonadota</taxon>
        <taxon>Alphaproteobacteria</taxon>
        <taxon>Rhodobacterales</taxon>
        <taxon>Paracoccaceae</taxon>
        <taxon>Albimonas</taxon>
    </lineage>
</organism>
<feature type="transmembrane region" description="Helical" evidence="7">
    <location>
        <begin position="40"/>
        <end position="59"/>
    </location>
</feature>
<dbReference type="OrthoDB" id="21094at2"/>
<feature type="transmembrane region" description="Helical" evidence="7">
    <location>
        <begin position="113"/>
        <end position="135"/>
    </location>
</feature>
<reference evidence="8 9" key="1">
    <citation type="submission" date="2016-10" db="EMBL/GenBank/DDBJ databases">
        <authorList>
            <person name="de Groot N.N."/>
        </authorList>
    </citation>
    <scope>NUCLEOTIDE SEQUENCE [LARGE SCALE GENOMIC DNA]</scope>
    <source>
        <strain evidence="8 9">DSM 17890</strain>
    </source>
</reference>
<dbReference type="GO" id="GO:0005886">
    <property type="term" value="C:plasma membrane"/>
    <property type="evidence" value="ECO:0007669"/>
    <property type="project" value="UniProtKB-SubCell"/>
</dbReference>
<evidence type="ECO:0000313" key="8">
    <source>
        <dbReference type="EMBL" id="SDW27543.1"/>
    </source>
</evidence>
<feature type="transmembrane region" description="Helical" evidence="7">
    <location>
        <begin position="147"/>
        <end position="167"/>
    </location>
</feature>
<gene>
    <name evidence="8" type="ORF">SAMN05444336_101572</name>
</gene>
<evidence type="ECO:0000256" key="1">
    <source>
        <dbReference type="ARBA" id="ARBA00004651"/>
    </source>
</evidence>
<comment type="similarity">
    <text evidence="2 7">Belongs to the UPF0056 (MarC) family.</text>
</comment>
<dbReference type="InterPro" id="IPR002771">
    <property type="entry name" value="Multi_antbiot-R_MarC"/>
</dbReference>
<keyword evidence="3" id="KW-1003">Cell membrane</keyword>
<keyword evidence="6 7" id="KW-0472">Membrane</keyword>
<name>A0A1H2S7E2_9RHOB</name>
<keyword evidence="4 7" id="KW-0812">Transmembrane</keyword>
<comment type="subcellular location">
    <subcellularLocation>
        <location evidence="1 7">Cell membrane</location>
        <topology evidence="1 7">Multi-pass membrane protein</topology>
    </subcellularLocation>
</comment>
<dbReference type="Proteomes" id="UP000199118">
    <property type="component" value="Unassembled WGS sequence"/>
</dbReference>
<dbReference type="PANTHER" id="PTHR33508:SF1">
    <property type="entry name" value="UPF0056 MEMBRANE PROTEIN YHCE"/>
    <property type="match status" value="1"/>
</dbReference>
<feature type="transmembrane region" description="Helical" evidence="7">
    <location>
        <begin position="71"/>
        <end position="92"/>
    </location>
</feature>
<dbReference type="RefSeq" id="WP_092679603.1">
    <property type="nucleotide sequence ID" value="NZ_FNMZ01000001.1"/>
</dbReference>
<sequence length="211" mass="21580">MWDTAVVAFATLFATIGPLDVGVVFASLTGSMSSRERRATALRGVAIAAFILLAFAIFGKAMLDTFGISLAALRIGGGILLLLIAIDLVFARPSGASTTTSEELAEAVSRPDIATFPLATPLLAGPGAMGAVVLLMAERSGDLTEQAMVVGAIVAVLGVGLACMLLAGQILKLLGRTGVHVIARVMGVLLAGLAVQFMLDGLAQTQLFGRL</sequence>